<dbReference type="SMART" id="SM00384">
    <property type="entry name" value="AT_hook"/>
    <property type="match status" value="5"/>
</dbReference>
<comment type="caution">
    <text evidence="9">The sequence shown here is derived from an EMBL/GenBank/DDBJ whole genome shotgun (WGS) entry which is preliminary data.</text>
</comment>
<dbReference type="Gene3D" id="1.10.10.10">
    <property type="entry name" value="Winged helix-like DNA-binding domain superfamily/Winged helix DNA-binding domain"/>
    <property type="match status" value="1"/>
</dbReference>
<feature type="compositionally biased region" description="Low complexity" evidence="7">
    <location>
        <begin position="53"/>
        <end position="76"/>
    </location>
</feature>
<feature type="region of interest" description="Disordered" evidence="7">
    <location>
        <begin position="147"/>
        <end position="178"/>
    </location>
</feature>
<dbReference type="PRINTS" id="PR00929">
    <property type="entry name" value="ATHOOK"/>
</dbReference>
<dbReference type="GO" id="GO:0005694">
    <property type="term" value="C:chromosome"/>
    <property type="evidence" value="ECO:0007669"/>
    <property type="project" value="UniProtKB-SubCell"/>
</dbReference>
<evidence type="ECO:0000313" key="10">
    <source>
        <dbReference type="Proteomes" id="UP001634007"/>
    </source>
</evidence>
<comment type="similarity">
    <text evidence="6">Belongs to the histone H1/H5 family.</text>
</comment>
<organism evidence="9 10">
    <name type="scientific">Eucalyptus globulus</name>
    <name type="common">Tasmanian blue gum</name>
    <dbReference type="NCBI Taxonomy" id="34317"/>
    <lineage>
        <taxon>Eukaryota</taxon>
        <taxon>Viridiplantae</taxon>
        <taxon>Streptophyta</taxon>
        <taxon>Embryophyta</taxon>
        <taxon>Tracheophyta</taxon>
        <taxon>Spermatophyta</taxon>
        <taxon>Magnoliopsida</taxon>
        <taxon>eudicotyledons</taxon>
        <taxon>Gunneridae</taxon>
        <taxon>Pentapetalae</taxon>
        <taxon>rosids</taxon>
        <taxon>malvids</taxon>
        <taxon>Myrtales</taxon>
        <taxon>Myrtaceae</taxon>
        <taxon>Myrtoideae</taxon>
        <taxon>Eucalypteae</taxon>
        <taxon>Eucalyptus</taxon>
    </lineage>
</organism>
<feature type="region of interest" description="Disordered" evidence="7">
    <location>
        <begin position="1"/>
        <end position="76"/>
    </location>
</feature>
<dbReference type="InterPro" id="IPR036390">
    <property type="entry name" value="WH_DNA-bd_sf"/>
</dbReference>
<feature type="domain" description="H15" evidence="8">
    <location>
        <begin position="78"/>
        <end position="147"/>
    </location>
</feature>
<keyword evidence="4 6" id="KW-0238">DNA-binding</keyword>
<evidence type="ECO:0000259" key="8">
    <source>
        <dbReference type="PROSITE" id="PS51504"/>
    </source>
</evidence>
<keyword evidence="3 6" id="KW-0158">Chromosome</keyword>
<dbReference type="InterPro" id="IPR005818">
    <property type="entry name" value="Histone_H1/H5_H15"/>
</dbReference>
<dbReference type="FunFam" id="1.10.10.10:FF:000637">
    <property type="entry name" value="Histone H1.2"/>
    <property type="match status" value="1"/>
</dbReference>
<dbReference type="SUPFAM" id="SSF46785">
    <property type="entry name" value="Winged helix' DNA-binding domain"/>
    <property type="match status" value="1"/>
</dbReference>
<feature type="compositionally biased region" description="Pro residues" evidence="7">
    <location>
        <begin position="25"/>
        <end position="46"/>
    </location>
</feature>
<dbReference type="SMART" id="SM00526">
    <property type="entry name" value="H15"/>
    <property type="match status" value="1"/>
</dbReference>
<dbReference type="PANTHER" id="PTHR11467:SF29">
    <property type="entry name" value="OS03G0711600 PROTEIN"/>
    <property type="match status" value="1"/>
</dbReference>
<dbReference type="InterPro" id="IPR036388">
    <property type="entry name" value="WH-like_DNA-bd_sf"/>
</dbReference>
<sequence>MDPPLAPPYIPPPFAPAAAPAAAAAPPPPPPSAAVEPPPAPAPAPAPAEAQNHSTHAAAHPTPAAAPAAPAAVAPAPSHPPYPEMIYAAIGALKERDGSSKRAIAKFIEKTYADLPTNHPSLLTLHLKRLKSSGHLVMVKKSYKLPGSGDAAAAPPPPAAPEGSDAKRRRGRPPKAKLEGLAAPVAAAAAAAGVAAAELVPASQGPDGGPAPIPVPVPGDVPAKRGRGRPPKSGGLAKSRVGRPLKPSMVAVLANGMQNGPKPRGRPRKNIGGVADVASTGEAVAVFGKRRGRPPGSGRGKRPGVAPQPRKSTGRPMGRPRKNAAFGASLAAGSNDDFRRTLEYIQSKIKEAVSVLRPHLTSSISAVDAIQELEAITTMDFAAVPVVASSSVAPS</sequence>
<dbReference type="AlphaFoldDB" id="A0ABD3LAR6"/>
<dbReference type="PANTHER" id="PTHR11467">
    <property type="entry name" value="HISTONE H1"/>
    <property type="match status" value="1"/>
</dbReference>
<feature type="compositionally biased region" description="Pro residues" evidence="7">
    <location>
        <begin position="1"/>
        <end position="15"/>
    </location>
</feature>
<keyword evidence="5 6" id="KW-0539">Nucleus</keyword>
<evidence type="ECO:0000256" key="4">
    <source>
        <dbReference type="ARBA" id="ARBA00023125"/>
    </source>
</evidence>
<evidence type="ECO:0000256" key="1">
    <source>
        <dbReference type="ARBA" id="ARBA00004123"/>
    </source>
</evidence>
<evidence type="ECO:0000256" key="2">
    <source>
        <dbReference type="ARBA" id="ARBA00004286"/>
    </source>
</evidence>
<dbReference type="EMBL" id="JBJKBG010000002">
    <property type="protein sequence ID" value="KAL3748891.1"/>
    <property type="molecule type" value="Genomic_DNA"/>
</dbReference>
<dbReference type="InterPro" id="IPR005819">
    <property type="entry name" value="H1/H5"/>
</dbReference>
<accession>A0ABD3LAR6</accession>
<feature type="region of interest" description="Disordered" evidence="7">
    <location>
        <begin position="288"/>
        <end position="330"/>
    </location>
</feature>
<keyword evidence="10" id="KW-1185">Reference proteome</keyword>
<gene>
    <name evidence="9" type="ORF">ACJRO7_010042</name>
</gene>
<dbReference type="Pfam" id="PF00538">
    <property type="entry name" value="Linker_histone"/>
    <property type="match status" value="1"/>
</dbReference>
<comment type="subcellular location">
    <subcellularLocation>
        <location evidence="2">Chromosome</location>
    </subcellularLocation>
    <subcellularLocation>
        <location evidence="1 6">Nucleus</location>
    </subcellularLocation>
</comment>
<feature type="region of interest" description="Disordered" evidence="7">
    <location>
        <begin position="203"/>
        <end position="241"/>
    </location>
</feature>
<dbReference type="InterPro" id="IPR017956">
    <property type="entry name" value="AT_hook_DNA-bd_motif"/>
</dbReference>
<dbReference type="PROSITE" id="PS51504">
    <property type="entry name" value="H15"/>
    <property type="match status" value="1"/>
</dbReference>
<reference evidence="9 10" key="1">
    <citation type="submission" date="2024-11" db="EMBL/GenBank/DDBJ databases">
        <title>Chromosome-level genome assembly of Eucalyptus globulus Labill. provides insights into its genome evolution.</title>
        <authorList>
            <person name="Li X."/>
        </authorList>
    </citation>
    <scope>NUCLEOTIDE SEQUENCE [LARGE SCALE GENOMIC DNA]</scope>
    <source>
        <strain evidence="9">CL2024</strain>
        <tissue evidence="9">Fresh tender leaves</tissue>
    </source>
</reference>
<dbReference type="Proteomes" id="UP001634007">
    <property type="component" value="Unassembled WGS sequence"/>
</dbReference>
<evidence type="ECO:0000256" key="5">
    <source>
        <dbReference type="ARBA" id="ARBA00023242"/>
    </source>
</evidence>
<evidence type="ECO:0000256" key="7">
    <source>
        <dbReference type="SAM" id="MobiDB-lite"/>
    </source>
</evidence>
<evidence type="ECO:0000256" key="6">
    <source>
        <dbReference type="RuleBase" id="RU003894"/>
    </source>
</evidence>
<name>A0ABD3LAR6_EUCGL</name>
<protein>
    <recommendedName>
        <fullName evidence="8">H15 domain-containing protein</fullName>
    </recommendedName>
</protein>
<dbReference type="PRINTS" id="PR00624">
    <property type="entry name" value="HISTONEH5"/>
</dbReference>
<dbReference type="GO" id="GO:0003677">
    <property type="term" value="F:DNA binding"/>
    <property type="evidence" value="ECO:0007669"/>
    <property type="project" value="UniProtKB-KW"/>
</dbReference>
<evidence type="ECO:0000313" key="9">
    <source>
        <dbReference type="EMBL" id="KAL3748891.1"/>
    </source>
</evidence>
<feature type="compositionally biased region" description="Pro residues" evidence="7">
    <location>
        <begin position="209"/>
        <end position="219"/>
    </location>
</feature>
<dbReference type="CDD" id="cd00073">
    <property type="entry name" value="H15"/>
    <property type="match status" value="1"/>
</dbReference>
<evidence type="ECO:0000256" key="3">
    <source>
        <dbReference type="ARBA" id="ARBA00022454"/>
    </source>
</evidence>
<proteinExistence type="inferred from homology"/>
<dbReference type="GO" id="GO:0005634">
    <property type="term" value="C:nucleus"/>
    <property type="evidence" value="ECO:0007669"/>
    <property type="project" value="UniProtKB-SubCell"/>
</dbReference>